<comment type="caution">
    <text evidence="8">The sequence shown here is derived from an EMBL/GenBank/DDBJ whole genome shotgun (WGS) entry which is preliminary data.</text>
</comment>
<dbReference type="InterPro" id="IPR003481">
    <property type="entry name" value="FliD_N"/>
</dbReference>
<evidence type="ECO:0000256" key="5">
    <source>
        <dbReference type="RuleBase" id="RU362066"/>
    </source>
</evidence>
<dbReference type="GO" id="GO:0009421">
    <property type="term" value="C:bacterial-type flagellum filament cap"/>
    <property type="evidence" value="ECO:0007669"/>
    <property type="project" value="InterPro"/>
</dbReference>
<dbReference type="GO" id="GO:0007155">
    <property type="term" value="P:cell adhesion"/>
    <property type="evidence" value="ECO:0007669"/>
    <property type="project" value="InterPro"/>
</dbReference>
<dbReference type="Proteomes" id="UP000574133">
    <property type="component" value="Unassembled WGS sequence"/>
</dbReference>
<evidence type="ECO:0000313" key="8">
    <source>
        <dbReference type="EMBL" id="MBB6677406.1"/>
    </source>
</evidence>
<dbReference type="Pfam" id="PF07195">
    <property type="entry name" value="FliD_C"/>
    <property type="match status" value="1"/>
</dbReference>
<feature type="domain" description="Flagellar hook-associated protein 2 N-terminal" evidence="6">
    <location>
        <begin position="10"/>
        <end position="105"/>
    </location>
</feature>
<comment type="function">
    <text evidence="5">Required for morphogenesis and for the elongation of the flagellar filament by facilitating polymerization of the flagellin monomers at the tip of growing filament. Forms a capping structure, which prevents flagellin subunits (transported through the central channel of the flagellum) from leaking out without polymerization at the distal end.</text>
</comment>
<evidence type="ECO:0000259" key="7">
    <source>
        <dbReference type="Pfam" id="PF07195"/>
    </source>
</evidence>
<evidence type="ECO:0000256" key="2">
    <source>
        <dbReference type="ARBA" id="ARBA00011255"/>
    </source>
</evidence>
<dbReference type="InterPro" id="IPR010809">
    <property type="entry name" value="FliD_C"/>
</dbReference>
<evidence type="ECO:0000313" key="9">
    <source>
        <dbReference type="Proteomes" id="UP000574133"/>
    </source>
</evidence>
<dbReference type="RefSeq" id="WP_185178685.1">
    <property type="nucleotide sequence ID" value="NZ_CBCSEP010000003.1"/>
</dbReference>
<name>A0A841TBC6_9BACL</name>
<dbReference type="GO" id="GO:0071973">
    <property type="term" value="P:bacterial-type flagellum-dependent cell motility"/>
    <property type="evidence" value="ECO:0007669"/>
    <property type="project" value="TreeGrafter"/>
</dbReference>
<dbReference type="GO" id="GO:0009424">
    <property type="term" value="C:bacterial-type flagellum hook"/>
    <property type="evidence" value="ECO:0007669"/>
    <property type="project" value="UniProtKB-UniRule"/>
</dbReference>
<keyword evidence="4 5" id="KW-0975">Bacterial flagellum</keyword>
<feature type="coiled-coil region" evidence="5">
    <location>
        <begin position="657"/>
        <end position="684"/>
    </location>
</feature>
<sequence>MVTRITGINSGMDIEGLVTQLMNAERIPLDKMKQNKQTLTWKSDAYREINKQLATFNTALNNLRFSSKWQTTKATSSDTSVATVTAGSGASASSHSLVVNSLATGAALKGKTVSGSTGPMTGAAAPASLQITNSNNALDVTFNGSRKTITLTPGTYSNADELAAELQSQLDAQFGSGQLKASVSADGKIGLQPLGTTSSFTELKVNSNGDGLANLGFSDGQSFAITPLTAANAPDLSITSANNQFSVTLDGSTKTITIPAKDTPYTANDLKDALQSQLDAAFGYGKVTAGVADGKLTLRPEGSLDSLPQLSVNAYGSSSGLQALGFTPGQSFKVSTSSKIGDIAGQFDIPLSAGGSFKVNGIDFSYTAEDTLTSIMSKVNSSAAGVRMTYDSVTDSFAIASKSTGAASKVEVSGDLMKALGFGSSNSSASGTDAEVVIDGTVSHRSSNSFTVDDISYTLLGADPNKTVTVNSTQDTDAIYNSIKSFVDAYNAAQTLIKKRLNETVDKNYPPLKDDERKEMSDDEIKLWEDKAKLGVLHNDSVLRSISSTLRQLTSATVDTLPTDYNSLFKIGITTTAYSSAGYDVTTSSNLQIDEDKLRAAIQKDPESVIRLFANQPGDSAAAKTGIAQQMYNQVNTSITQLVTKAGGLSTAQDAVTSTLGKQLHDLENDIDEFQDKLDTKEDNYYKRFSALEQAVAKGNSTLGWLQSAFGG</sequence>
<gene>
    <name evidence="8" type="primary">fliD</name>
    <name evidence="8" type="ORF">H4Q31_08730</name>
</gene>
<dbReference type="InterPro" id="IPR040026">
    <property type="entry name" value="FliD"/>
</dbReference>
<keyword evidence="8" id="KW-0969">Cilium</keyword>
<dbReference type="PANTHER" id="PTHR30288">
    <property type="entry name" value="FLAGELLAR CAP/ASSEMBLY PROTEIN FLID"/>
    <property type="match status" value="1"/>
</dbReference>
<reference evidence="8 9" key="1">
    <citation type="submission" date="2020-08" db="EMBL/GenBank/DDBJ databases">
        <title>Cohnella phylogeny.</title>
        <authorList>
            <person name="Dunlap C."/>
        </authorList>
    </citation>
    <scope>NUCLEOTIDE SEQUENCE [LARGE SCALE GENOMIC DNA]</scope>
    <source>
        <strain evidence="8 9">DSM 103658</strain>
    </source>
</reference>
<protein>
    <recommendedName>
        <fullName evidence="5">Flagellar hook-associated protein 2</fullName>
        <shortName evidence="5">HAP2</shortName>
    </recommendedName>
    <alternativeName>
        <fullName evidence="5">Flagellar cap protein</fullName>
    </alternativeName>
</protein>
<keyword evidence="3 5" id="KW-0175">Coiled coil</keyword>
<evidence type="ECO:0000256" key="4">
    <source>
        <dbReference type="ARBA" id="ARBA00023143"/>
    </source>
</evidence>
<keyword evidence="5" id="KW-0964">Secreted</keyword>
<evidence type="ECO:0000256" key="3">
    <source>
        <dbReference type="ARBA" id="ARBA00023054"/>
    </source>
</evidence>
<keyword evidence="8" id="KW-0966">Cell projection</keyword>
<dbReference type="AlphaFoldDB" id="A0A841TBC6"/>
<dbReference type="PANTHER" id="PTHR30288:SF0">
    <property type="entry name" value="FLAGELLAR HOOK-ASSOCIATED PROTEIN 2"/>
    <property type="match status" value="1"/>
</dbReference>
<comment type="subcellular location">
    <subcellularLocation>
        <location evidence="5">Secreted</location>
    </subcellularLocation>
    <subcellularLocation>
        <location evidence="5">Bacterial flagellum</location>
    </subcellularLocation>
</comment>
<dbReference type="Pfam" id="PF02465">
    <property type="entry name" value="FliD_N"/>
    <property type="match status" value="1"/>
</dbReference>
<keyword evidence="8" id="KW-0282">Flagellum</keyword>
<comment type="similarity">
    <text evidence="1 5">Belongs to the FliD family.</text>
</comment>
<feature type="domain" description="Flagellar hook-associated protein 2 C-terminal" evidence="7">
    <location>
        <begin position="431"/>
        <end position="700"/>
    </location>
</feature>
<proteinExistence type="inferred from homology"/>
<evidence type="ECO:0000256" key="1">
    <source>
        <dbReference type="ARBA" id="ARBA00009764"/>
    </source>
</evidence>
<comment type="subunit">
    <text evidence="2 5">Homopentamer.</text>
</comment>
<dbReference type="EMBL" id="JACJVN010000031">
    <property type="protein sequence ID" value="MBB6677406.1"/>
    <property type="molecule type" value="Genomic_DNA"/>
</dbReference>
<dbReference type="GO" id="GO:0005576">
    <property type="term" value="C:extracellular region"/>
    <property type="evidence" value="ECO:0007669"/>
    <property type="project" value="UniProtKB-SubCell"/>
</dbReference>
<accession>A0A841TBC6</accession>
<evidence type="ECO:0000259" key="6">
    <source>
        <dbReference type="Pfam" id="PF02465"/>
    </source>
</evidence>
<organism evidence="8 9">
    <name type="scientific">Cohnella lubricantis</name>
    <dbReference type="NCBI Taxonomy" id="2163172"/>
    <lineage>
        <taxon>Bacteria</taxon>
        <taxon>Bacillati</taxon>
        <taxon>Bacillota</taxon>
        <taxon>Bacilli</taxon>
        <taxon>Bacillales</taxon>
        <taxon>Paenibacillaceae</taxon>
        <taxon>Cohnella</taxon>
    </lineage>
</organism>
<keyword evidence="9" id="KW-1185">Reference proteome</keyword>